<dbReference type="Proteomes" id="UP000305423">
    <property type="component" value="Unassembled WGS sequence"/>
</dbReference>
<sequence>MVVQHKLLVTIFSCFLACILSACNNQSEQGKLQYTTHTFDSFEHQLEGRLYTPKSLTETDTIVIFVHGDGAMDTTAKGYYLPIIQSLVSANIATFSWDKPGVGNSQGNWLSQSMDDRATEVKDAIRYLRNTGYRQNKIAVLGFSQASWVFSNLYDEENIKFMVLVGGAANWQAQSQYSMWVRLIEEEKISADDDAAIARIEQLSIEEMQLIKAGYDQYISAALHQDPFMPKPIEDEARYNFVRKNIEADVFEGFTRLNLPMLAIYGDSDFHVDIEHSQLEFARAFANSSQINAKLEQITITDAAHSLMKPELPLDAIFSIKKNHFAPNAIETIVKWVKLQSSSPRE</sequence>
<evidence type="ECO:0000313" key="4">
    <source>
        <dbReference type="Proteomes" id="UP000305423"/>
    </source>
</evidence>
<dbReference type="GO" id="GO:0052689">
    <property type="term" value="F:carboxylic ester hydrolase activity"/>
    <property type="evidence" value="ECO:0007669"/>
    <property type="project" value="TreeGrafter"/>
</dbReference>
<dbReference type="Gene3D" id="3.40.50.1820">
    <property type="entry name" value="alpha/beta hydrolase"/>
    <property type="match status" value="1"/>
</dbReference>
<keyword evidence="1" id="KW-0732">Signal</keyword>
<dbReference type="SUPFAM" id="SSF53474">
    <property type="entry name" value="alpha/beta-Hydrolases"/>
    <property type="match status" value="1"/>
</dbReference>
<comment type="caution">
    <text evidence="3">The sequence shown here is derived from an EMBL/GenBank/DDBJ whole genome shotgun (WGS) entry which is preliminary data.</text>
</comment>
<dbReference type="InterPro" id="IPR029058">
    <property type="entry name" value="AB_hydrolase_fold"/>
</dbReference>
<dbReference type="InterPro" id="IPR022742">
    <property type="entry name" value="Hydrolase_4"/>
</dbReference>
<dbReference type="RefSeq" id="WP_017217007.1">
    <property type="nucleotide sequence ID" value="NZ_JAXGFZ010000012.1"/>
</dbReference>
<feature type="chain" id="PRO_5042823756" evidence="1">
    <location>
        <begin position="23"/>
        <end position="346"/>
    </location>
</feature>
<dbReference type="InterPro" id="IPR053145">
    <property type="entry name" value="AB_hydrolase_Est10"/>
</dbReference>
<dbReference type="PANTHER" id="PTHR43265">
    <property type="entry name" value="ESTERASE ESTD"/>
    <property type="match status" value="1"/>
</dbReference>
<feature type="domain" description="Serine aminopeptidase S33" evidence="2">
    <location>
        <begin position="58"/>
        <end position="307"/>
    </location>
</feature>
<reference evidence="4" key="2">
    <citation type="submission" date="2019-06" db="EMBL/GenBank/DDBJ databases">
        <title>Co-occurence of chitin degradation, pigmentation and bioactivity in marine Pseudoalteromonas.</title>
        <authorList>
            <person name="Sonnenschein E.C."/>
            <person name="Bech P.K."/>
        </authorList>
    </citation>
    <scope>NUCLEOTIDE SEQUENCE [LARGE SCALE GENOMIC DNA]</scope>
    <source>
        <strain evidence="4">S1607</strain>
    </source>
</reference>
<proteinExistence type="predicted"/>
<organism evidence="3 4">
    <name type="scientific">Pseudoalteromonas piscicida</name>
    <dbReference type="NCBI Taxonomy" id="43662"/>
    <lineage>
        <taxon>Bacteria</taxon>
        <taxon>Pseudomonadati</taxon>
        <taxon>Pseudomonadota</taxon>
        <taxon>Gammaproteobacteria</taxon>
        <taxon>Alteromonadales</taxon>
        <taxon>Pseudoalteromonadaceae</taxon>
        <taxon>Pseudoalteromonas</taxon>
    </lineage>
</organism>
<name>A0AAQ2IU22_PSEO7</name>
<reference evidence="3 4" key="1">
    <citation type="submission" date="2017-12" db="EMBL/GenBank/DDBJ databases">
        <authorList>
            <person name="Paulsen S."/>
            <person name="Gram L.K."/>
        </authorList>
    </citation>
    <scope>NUCLEOTIDE SEQUENCE [LARGE SCALE GENOMIC DNA]</scope>
    <source>
        <strain evidence="3 4">S1607</strain>
    </source>
</reference>
<gene>
    <name evidence="3" type="ORF">CWB74_00455</name>
</gene>
<accession>A0AAQ2IU22</accession>
<protein>
    <submittedName>
        <fullName evidence="3">DUF1749 domain-containing protein</fullName>
    </submittedName>
</protein>
<dbReference type="Pfam" id="PF12146">
    <property type="entry name" value="Hydrolase_4"/>
    <property type="match status" value="1"/>
</dbReference>
<feature type="signal peptide" evidence="1">
    <location>
        <begin position="1"/>
        <end position="22"/>
    </location>
</feature>
<evidence type="ECO:0000256" key="1">
    <source>
        <dbReference type="SAM" id="SignalP"/>
    </source>
</evidence>
<dbReference type="PROSITE" id="PS51257">
    <property type="entry name" value="PROKAR_LIPOPROTEIN"/>
    <property type="match status" value="1"/>
</dbReference>
<evidence type="ECO:0000259" key="2">
    <source>
        <dbReference type="Pfam" id="PF12146"/>
    </source>
</evidence>
<dbReference type="EMBL" id="PNEL01000003">
    <property type="protein sequence ID" value="TMN82470.1"/>
    <property type="molecule type" value="Genomic_DNA"/>
</dbReference>
<evidence type="ECO:0000313" key="3">
    <source>
        <dbReference type="EMBL" id="TMN82470.1"/>
    </source>
</evidence>
<dbReference type="AlphaFoldDB" id="A0AAQ2IU22"/>
<dbReference type="PANTHER" id="PTHR43265:SF1">
    <property type="entry name" value="ESTERASE ESTD"/>
    <property type="match status" value="1"/>
</dbReference>